<dbReference type="Proteomes" id="UP000005615">
    <property type="component" value="Unassembled WGS sequence"/>
</dbReference>
<keyword evidence="3" id="KW-1185">Reference proteome</keyword>
<evidence type="ECO:0000313" key="3">
    <source>
        <dbReference type="Proteomes" id="UP000005615"/>
    </source>
</evidence>
<dbReference type="STRING" id="2518989.IMCC3088_2064"/>
<comment type="caution">
    <text evidence="2">The sequence shown here is derived from an EMBL/GenBank/DDBJ whole genome shotgun (WGS) entry which is preliminary data.</text>
</comment>
<dbReference type="AlphaFoldDB" id="F3L372"/>
<name>F3L372_9GAMM</name>
<protein>
    <submittedName>
        <fullName evidence="2">Uncharacterized protein</fullName>
    </submittedName>
</protein>
<dbReference type="EMBL" id="AEIG01000061">
    <property type="protein sequence ID" value="EGG29223.1"/>
    <property type="molecule type" value="Genomic_DNA"/>
</dbReference>
<organism evidence="2 3">
    <name type="scientific">Aequoribacter fuscus</name>
    <dbReference type="NCBI Taxonomy" id="2518989"/>
    <lineage>
        <taxon>Bacteria</taxon>
        <taxon>Pseudomonadati</taxon>
        <taxon>Pseudomonadota</taxon>
        <taxon>Gammaproteobacteria</taxon>
        <taxon>Cellvibrionales</taxon>
        <taxon>Halieaceae</taxon>
        <taxon>Aequoribacter</taxon>
    </lineage>
</organism>
<gene>
    <name evidence="2" type="ORF">IMCC3088_2064</name>
</gene>
<proteinExistence type="predicted"/>
<evidence type="ECO:0000256" key="1">
    <source>
        <dbReference type="SAM" id="MobiDB-lite"/>
    </source>
</evidence>
<feature type="region of interest" description="Disordered" evidence="1">
    <location>
        <begin position="1"/>
        <end position="21"/>
    </location>
</feature>
<reference evidence="2 3" key="1">
    <citation type="journal article" date="2011" name="J. Bacteriol.">
        <title>Genome sequence of strain IMCC3088, a proteorhodopsin-containing marine bacterium belonging to the OM60/NOR5 clade.</title>
        <authorList>
            <person name="Jang Y."/>
            <person name="Oh H.M."/>
            <person name="Kang I."/>
            <person name="Lee K."/>
            <person name="Yang S.J."/>
            <person name="Cho J.C."/>
        </authorList>
    </citation>
    <scope>NUCLEOTIDE SEQUENCE [LARGE SCALE GENOMIC DNA]</scope>
    <source>
        <strain evidence="2 3">IMCC3088</strain>
    </source>
</reference>
<accession>F3L372</accession>
<sequence>MYWMEHGDKSKHRATIHKTSETSVEVDNFPIKVTRYPQ</sequence>
<evidence type="ECO:0000313" key="2">
    <source>
        <dbReference type="EMBL" id="EGG29223.1"/>
    </source>
</evidence>